<evidence type="ECO:0000313" key="2">
    <source>
        <dbReference type="Proteomes" id="UP000824120"/>
    </source>
</evidence>
<organism evidence="1 2">
    <name type="scientific">Solanum commersonii</name>
    <name type="common">Commerson's wild potato</name>
    <name type="synonym">Commerson's nightshade</name>
    <dbReference type="NCBI Taxonomy" id="4109"/>
    <lineage>
        <taxon>Eukaryota</taxon>
        <taxon>Viridiplantae</taxon>
        <taxon>Streptophyta</taxon>
        <taxon>Embryophyta</taxon>
        <taxon>Tracheophyta</taxon>
        <taxon>Spermatophyta</taxon>
        <taxon>Magnoliopsida</taxon>
        <taxon>eudicotyledons</taxon>
        <taxon>Gunneridae</taxon>
        <taxon>Pentapetalae</taxon>
        <taxon>asterids</taxon>
        <taxon>lamiids</taxon>
        <taxon>Solanales</taxon>
        <taxon>Solanaceae</taxon>
        <taxon>Solanoideae</taxon>
        <taxon>Solaneae</taxon>
        <taxon>Solanum</taxon>
    </lineage>
</organism>
<proteinExistence type="predicted"/>
<dbReference type="EMBL" id="JACXVP010000010">
    <property type="protein sequence ID" value="KAG5579362.1"/>
    <property type="molecule type" value="Genomic_DNA"/>
</dbReference>
<protein>
    <submittedName>
        <fullName evidence="1">Uncharacterized protein</fullName>
    </submittedName>
</protein>
<comment type="caution">
    <text evidence="1">The sequence shown here is derived from an EMBL/GenBank/DDBJ whole genome shotgun (WGS) entry which is preliminary data.</text>
</comment>
<name>A0A9J5WUC4_SOLCO</name>
<accession>A0A9J5WUC4</accession>
<dbReference type="AlphaFoldDB" id="A0A9J5WUC4"/>
<keyword evidence="2" id="KW-1185">Reference proteome</keyword>
<reference evidence="1 2" key="1">
    <citation type="submission" date="2020-09" db="EMBL/GenBank/DDBJ databases">
        <title>De no assembly of potato wild relative species, Solanum commersonii.</title>
        <authorList>
            <person name="Cho K."/>
        </authorList>
    </citation>
    <scope>NUCLEOTIDE SEQUENCE [LARGE SCALE GENOMIC DNA]</scope>
    <source>
        <strain evidence="1">LZ3.2</strain>
        <tissue evidence="1">Leaf</tissue>
    </source>
</reference>
<gene>
    <name evidence="1" type="ORF">H5410_049989</name>
</gene>
<evidence type="ECO:0000313" key="1">
    <source>
        <dbReference type="EMBL" id="KAG5579362.1"/>
    </source>
</evidence>
<dbReference type="Proteomes" id="UP000824120">
    <property type="component" value="Chromosome 10"/>
</dbReference>
<sequence>MAREIANVVLCAVQNSANRAHKIKLQPYENCNHYFGFEINPLTNDYKSIYKSQGQPNDYSLFSKSSGNDVEEIRELKLFLDKEFKINDLSLSYFYTW</sequence>